<feature type="non-terminal residue" evidence="1">
    <location>
        <position position="1"/>
    </location>
</feature>
<organism evidence="1 3">
    <name type="scientific">Rotaria magnacalcarata</name>
    <dbReference type="NCBI Taxonomy" id="392030"/>
    <lineage>
        <taxon>Eukaryota</taxon>
        <taxon>Metazoa</taxon>
        <taxon>Spiralia</taxon>
        <taxon>Gnathifera</taxon>
        <taxon>Rotifera</taxon>
        <taxon>Eurotatoria</taxon>
        <taxon>Bdelloidea</taxon>
        <taxon>Philodinida</taxon>
        <taxon>Philodinidae</taxon>
        <taxon>Rotaria</taxon>
    </lineage>
</organism>
<dbReference type="Proteomes" id="UP000681967">
    <property type="component" value="Unassembled WGS sequence"/>
</dbReference>
<dbReference type="Proteomes" id="UP000676336">
    <property type="component" value="Unassembled WGS sequence"/>
</dbReference>
<sequence length="37" mass="4166">VSLIEAVRQRNYDKMGEHAVDIARTAKVLLDDILKLA</sequence>
<reference evidence="1" key="1">
    <citation type="submission" date="2021-02" db="EMBL/GenBank/DDBJ databases">
        <authorList>
            <person name="Nowell W R."/>
        </authorList>
    </citation>
    <scope>NUCLEOTIDE SEQUENCE</scope>
</reference>
<gene>
    <name evidence="1" type="ORF">BYL167_LOCUS42468</name>
    <name evidence="2" type="ORF">SMN809_LOCUS55151</name>
</gene>
<comment type="caution">
    <text evidence="1">The sequence shown here is derived from an EMBL/GenBank/DDBJ whole genome shotgun (WGS) entry which is preliminary data.</text>
</comment>
<protein>
    <submittedName>
        <fullName evidence="1">Uncharacterized protein</fullName>
    </submittedName>
</protein>
<dbReference type="AlphaFoldDB" id="A0A8S2ZRW1"/>
<name>A0A8S2ZRW1_9BILA</name>
<evidence type="ECO:0000313" key="1">
    <source>
        <dbReference type="EMBL" id="CAF4658039.1"/>
    </source>
</evidence>
<dbReference type="EMBL" id="CAJOBH010110358">
    <property type="protein sequence ID" value="CAF4658039.1"/>
    <property type="molecule type" value="Genomic_DNA"/>
</dbReference>
<evidence type="ECO:0000313" key="3">
    <source>
        <dbReference type="Proteomes" id="UP000681967"/>
    </source>
</evidence>
<evidence type="ECO:0000313" key="2">
    <source>
        <dbReference type="EMBL" id="CAF4970796.1"/>
    </source>
</evidence>
<accession>A0A8S2ZRW1</accession>
<proteinExistence type="predicted"/>
<dbReference type="EMBL" id="CAJOBI010194106">
    <property type="protein sequence ID" value="CAF4970796.1"/>
    <property type="molecule type" value="Genomic_DNA"/>
</dbReference>